<dbReference type="VEuPathDB" id="FungiDB:SCODWIG_01238"/>
<dbReference type="SMART" id="SM00591">
    <property type="entry name" value="RWD"/>
    <property type="match status" value="1"/>
</dbReference>
<dbReference type="InterPro" id="IPR001498">
    <property type="entry name" value="Impact_N"/>
</dbReference>
<dbReference type="Gene3D" id="3.30.230.30">
    <property type="entry name" value="Impact, N-terminal domain"/>
    <property type="match status" value="1"/>
</dbReference>
<evidence type="ECO:0000313" key="9">
    <source>
        <dbReference type="Proteomes" id="UP000262825"/>
    </source>
</evidence>
<dbReference type="EMBL" id="UFAJ01000148">
    <property type="protein sequence ID" value="SSD59477.1"/>
    <property type="molecule type" value="Genomic_DNA"/>
</dbReference>
<dbReference type="PANTHER" id="PTHR16301">
    <property type="entry name" value="IMPACT-RELATED"/>
    <property type="match status" value="1"/>
</dbReference>
<comment type="similarity">
    <text evidence="2">Belongs to the IMPACT family.</text>
</comment>
<dbReference type="InterPro" id="IPR020568">
    <property type="entry name" value="Ribosomal_Su5_D2-typ_SF"/>
</dbReference>
<dbReference type="InterPro" id="IPR016135">
    <property type="entry name" value="UBQ-conjugating_enzyme/RWD"/>
</dbReference>
<dbReference type="Gene3D" id="3.10.110.10">
    <property type="entry name" value="Ubiquitin Conjugating Enzyme"/>
    <property type="match status" value="1"/>
</dbReference>
<keyword evidence="9" id="KW-1185">Reference proteome</keyword>
<accession>A0A376B477</accession>
<evidence type="ECO:0000256" key="2">
    <source>
        <dbReference type="ARBA" id="ARBA00007665"/>
    </source>
</evidence>
<dbReference type="InterPro" id="IPR036956">
    <property type="entry name" value="Impact_N_sf"/>
</dbReference>
<keyword evidence="3" id="KW-0963">Cytoplasm</keyword>
<evidence type="ECO:0000256" key="5">
    <source>
        <dbReference type="ARBA" id="ARBA00022845"/>
    </source>
</evidence>
<evidence type="ECO:0000256" key="3">
    <source>
        <dbReference type="ARBA" id="ARBA00022490"/>
    </source>
</evidence>
<dbReference type="InterPro" id="IPR006575">
    <property type="entry name" value="RWD_dom"/>
</dbReference>
<evidence type="ECO:0000256" key="4">
    <source>
        <dbReference type="ARBA" id="ARBA00022491"/>
    </source>
</evidence>
<gene>
    <name evidence="8" type="ORF">SCODWIG_01238</name>
</gene>
<dbReference type="GO" id="GO:0005737">
    <property type="term" value="C:cytoplasm"/>
    <property type="evidence" value="ECO:0007669"/>
    <property type="project" value="UniProtKB-SubCell"/>
</dbReference>
<evidence type="ECO:0000256" key="6">
    <source>
        <dbReference type="ARBA" id="ARBA00023016"/>
    </source>
</evidence>
<dbReference type="PROSITE" id="PS50908">
    <property type="entry name" value="RWD"/>
    <property type="match status" value="1"/>
</dbReference>
<dbReference type="AlphaFoldDB" id="A0A376B477"/>
<dbReference type="PANTHER" id="PTHR16301:SF25">
    <property type="entry name" value="PROTEIN IMPACT"/>
    <property type="match status" value="1"/>
</dbReference>
<dbReference type="GO" id="GO:0006446">
    <property type="term" value="P:regulation of translational initiation"/>
    <property type="evidence" value="ECO:0007669"/>
    <property type="project" value="TreeGrafter"/>
</dbReference>
<protein>
    <submittedName>
        <fullName evidence="8">Related to Protein IMPACT homolog</fullName>
    </submittedName>
</protein>
<evidence type="ECO:0000259" key="7">
    <source>
        <dbReference type="PROSITE" id="PS50908"/>
    </source>
</evidence>
<keyword evidence="5" id="KW-0810">Translation regulation</keyword>
<keyword evidence="6" id="KW-0346">Stress response</keyword>
<dbReference type="SUPFAM" id="SSF54211">
    <property type="entry name" value="Ribosomal protein S5 domain 2-like"/>
    <property type="match status" value="1"/>
</dbReference>
<proteinExistence type="inferred from homology"/>
<dbReference type="SUPFAM" id="SSF54495">
    <property type="entry name" value="UBC-like"/>
    <property type="match status" value="1"/>
</dbReference>
<dbReference type="Pfam" id="PF01205">
    <property type="entry name" value="Impact_N"/>
    <property type="match status" value="1"/>
</dbReference>
<organism evidence="8 9">
    <name type="scientific">Saccharomycodes ludwigii</name>
    <dbReference type="NCBI Taxonomy" id="36035"/>
    <lineage>
        <taxon>Eukaryota</taxon>
        <taxon>Fungi</taxon>
        <taxon>Dikarya</taxon>
        <taxon>Ascomycota</taxon>
        <taxon>Saccharomycotina</taxon>
        <taxon>Saccharomycetes</taxon>
        <taxon>Saccharomycodales</taxon>
        <taxon>Saccharomycodaceae</taxon>
        <taxon>Saccharomycodes</taxon>
    </lineage>
</organism>
<dbReference type="InterPro" id="IPR023582">
    <property type="entry name" value="Impact"/>
</dbReference>
<dbReference type="Proteomes" id="UP000262825">
    <property type="component" value="Unassembled WGS sequence"/>
</dbReference>
<sequence>MVLNQDTQDEIDAIEAIYPELIKELPGDRLDIKVPQHEEFTVQISFPSTYPDTEGPHIVEVVVDKEHEKYYDLKYLKYLFGDVMDSVFHKGQVCVYDFLTELDGVLYIEEDQEEDNELDQDLSARLAELTSNPLDGWSISEPVFDRGSTFVGFACHVKNEEEAFHKLALLKTDNKLKRANHIMIAYRIKGDDNGVVFSDCDDDGEAAAGGRMLHLITLMDAWNVIVAVARWFNGTHIGPDRFKHINSTAREAVIKGGFVSCNKIGAHHSKKKK</sequence>
<dbReference type="GO" id="GO:0140469">
    <property type="term" value="P:GCN2-mediated signaling"/>
    <property type="evidence" value="ECO:0007669"/>
    <property type="project" value="TreeGrafter"/>
</dbReference>
<feature type="domain" description="RWD" evidence="7">
    <location>
        <begin position="9"/>
        <end position="109"/>
    </location>
</feature>
<comment type="subcellular location">
    <subcellularLocation>
        <location evidence="1">Cytoplasm</location>
    </subcellularLocation>
</comment>
<reference evidence="9" key="1">
    <citation type="submission" date="2018-06" db="EMBL/GenBank/DDBJ databases">
        <authorList>
            <person name="Guldener U."/>
        </authorList>
    </citation>
    <scope>NUCLEOTIDE SEQUENCE [LARGE SCALE GENOMIC DNA]</scope>
    <source>
        <strain evidence="9">UTAD17</strain>
    </source>
</reference>
<keyword evidence="4" id="KW-0678">Repressor</keyword>
<dbReference type="CDD" id="cd23822">
    <property type="entry name" value="RWD_ScYIH1-like"/>
    <property type="match status" value="1"/>
</dbReference>
<name>A0A376B477_9ASCO</name>
<evidence type="ECO:0000256" key="1">
    <source>
        <dbReference type="ARBA" id="ARBA00004496"/>
    </source>
</evidence>
<dbReference type="Pfam" id="PF05773">
    <property type="entry name" value="RWD"/>
    <property type="match status" value="1"/>
</dbReference>
<evidence type="ECO:0000313" key="8">
    <source>
        <dbReference type="EMBL" id="SSD59477.1"/>
    </source>
</evidence>